<protein>
    <submittedName>
        <fullName evidence="1 2">Uncharacterized protein</fullName>
    </submittedName>
</protein>
<name>A0A2K1KLY2_PHYPA</name>
<dbReference type="AlphaFoldDB" id="A0A2K1KLY2"/>
<dbReference type="Proteomes" id="UP000006727">
    <property type="component" value="Chromosome 4"/>
</dbReference>
<evidence type="ECO:0000313" key="1">
    <source>
        <dbReference type="EMBL" id="PNR54779.1"/>
    </source>
</evidence>
<dbReference type="EnsemblPlants" id="Pp3c4_2500V3.1">
    <property type="protein sequence ID" value="Pp3c4_2500V3.1"/>
    <property type="gene ID" value="Pp3c4_2500"/>
</dbReference>
<gene>
    <name evidence="1" type="ORF">PHYPA_005672</name>
</gene>
<evidence type="ECO:0000313" key="3">
    <source>
        <dbReference type="Proteomes" id="UP000006727"/>
    </source>
</evidence>
<proteinExistence type="predicted"/>
<dbReference type="EMBL" id="ABEU02000004">
    <property type="protein sequence ID" value="PNR54779.1"/>
    <property type="molecule type" value="Genomic_DNA"/>
</dbReference>
<evidence type="ECO:0000313" key="2">
    <source>
        <dbReference type="EnsemblPlants" id="Pp3c4_2500V3.1"/>
    </source>
</evidence>
<accession>A0A2K1KLY2</accession>
<sequence length="105" mass="12210">MQGKSVFPLILPNCLHVLQPIHISERRSHPLSSLRRGFNLHLGLRATLLIHSLYNFESKQENGIGVVQSCKGVLSRRRECKLAMSIFRKEHFEKPIYERMKQSDQ</sequence>
<dbReference type="InParanoid" id="A0A2K1KLY2"/>
<keyword evidence="3" id="KW-1185">Reference proteome</keyword>
<reference evidence="1 3" key="1">
    <citation type="journal article" date="2008" name="Science">
        <title>The Physcomitrella genome reveals evolutionary insights into the conquest of land by plants.</title>
        <authorList>
            <person name="Rensing S."/>
            <person name="Lang D."/>
            <person name="Zimmer A."/>
            <person name="Terry A."/>
            <person name="Salamov A."/>
            <person name="Shapiro H."/>
            <person name="Nishiyama T."/>
            <person name="Perroud P.-F."/>
            <person name="Lindquist E."/>
            <person name="Kamisugi Y."/>
            <person name="Tanahashi T."/>
            <person name="Sakakibara K."/>
            <person name="Fujita T."/>
            <person name="Oishi K."/>
            <person name="Shin-I T."/>
            <person name="Kuroki Y."/>
            <person name="Toyoda A."/>
            <person name="Suzuki Y."/>
            <person name="Hashimoto A."/>
            <person name="Yamaguchi K."/>
            <person name="Sugano A."/>
            <person name="Kohara Y."/>
            <person name="Fujiyama A."/>
            <person name="Anterola A."/>
            <person name="Aoki S."/>
            <person name="Ashton N."/>
            <person name="Barbazuk W.B."/>
            <person name="Barker E."/>
            <person name="Bennetzen J."/>
            <person name="Bezanilla M."/>
            <person name="Blankenship R."/>
            <person name="Cho S.H."/>
            <person name="Dutcher S."/>
            <person name="Estelle M."/>
            <person name="Fawcett J.A."/>
            <person name="Gundlach H."/>
            <person name="Hanada K."/>
            <person name="Heyl A."/>
            <person name="Hicks K.A."/>
            <person name="Hugh J."/>
            <person name="Lohr M."/>
            <person name="Mayer K."/>
            <person name="Melkozernov A."/>
            <person name="Murata T."/>
            <person name="Nelson D."/>
            <person name="Pils B."/>
            <person name="Prigge M."/>
            <person name="Reiss B."/>
            <person name="Renner T."/>
            <person name="Rombauts S."/>
            <person name="Rushton P."/>
            <person name="Sanderfoot A."/>
            <person name="Schween G."/>
            <person name="Shiu S.-H."/>
            <person name="Stueber K."/>
            <person name="Theodoulou F.L."/>
            <person name="Tu H."/>
            <person name="Van de Peer Y."/>
            <person name="Verrier P.J."/>
            <person name="Waters E."/>
            <person name="Wood A."/>
            <person name="Yang L."/>
            <person name="Cove D."/>
            <person name="Cuming A."/>
            <person name="Hasebe M."/>
            <person name="Lucas S."/>
            <person name="Mishler D.B."/>
            <person name="Reski R."/>
            <person name="Grigoriev I."/>
            <person name="Quatrano R.S."/>
            <person name="Boore J.L."/>
        </authorList>
    </citation>
    <scope>NUCLEOTIDE SEQUENCE [LARGE SCALE GENOMIC DNA]</scope>
    <source>
        <strain evidence="2 3">cv. Gransden 2004</strain>
    </source>
</reference>
<dbReference type="Gramene" id="Pp3c4_2500V3.1">
    <property type="protein sequence ID" value="Pp3c4_2500V3.1"/>
    <property type="gene ID" value="Pp3c4_2500"/>
</dbReference>
<reference evidence="1 3" key="2">
    <citation type="journal article" date="2018" name="Plant J.">
        <title>The Physcomitrella patens chromosome-scale assembly reveals moss genome structure and evolution.</title>
        <authorList>
            <person name="Lang D."/>
            <person name="Ullrich K.K."/>
            <person name="Murat F."/>
            <person name="Fuchs J."/>
            <person name="Jenkins J."/>
            <person name="Haas F.B."/>
            <person name="Piednoel M."/>
            <person name="Gundlach H."/>
            <person name="Van Bel M."/>
            <person name="Meyberg R."/>
            <person name="Vives C."/>
            <person name="Morata J."/>
            <person name="Symeonidi A."/>
            <person name="Hiss M."/>
            <person name="Muchero W."/>
            <person name="Kamisugi Y."/>
            <person name="Saleh O."/>
            <person name="Blanc G."/>
            <person name="Decker E.L."/>
            <person name="van Gessel N."/>
            <person name="Grimwood J."/>
            <person name="Hayes R.D."/>
            <person name="Graham S.W."/>
            <person name="Gunter L.E."/>
            <person name="McDaniel S.F."/>
            <person name="Hoernstein S.N.W."/>
            <person name="Larsson A."/>
            <person name="Li F.W."/>
            <person name="Perroud P.F."/>
            <person name="Phillips J."/>
            <person name="Ranjan P."/>
            <person name="Rokshar D.S."/>
            <person name="Rothfels C.J."/>
            <person name="Schneider L."/>
            <person name="Shu S."/>
            <person name="Stevenson D.W."/>
            <person name="Thummler F."/>
            <person name="Tillich M."/>
            <person name="Villarreal Aguilar J.C."/>
            <person name="Widiez T."/>
            <person name="Wong G.K."/>
            <person name="Wymore A."/>
            <person name="Zhang Y."/>
            <person name="Zimmer A.D."/>
            <person name="Quatrano R.S."/>
            <person name="Mayer K.F.X."/>
            <person name="Goodstein D."/>
            <person name="Casacuberta J.M."/>
            <person name="Vandepoele K."/>
            <person name="Reski R."/>
            <person name="Cuming A.C."/>
            <person name="Tuskan G.A."/>
            <person name="Maumus F."/>
            <person name="Salse J."/>
            <person name="Schmutz J."/>
            <person name="Rensing S.A."/>
        </authorList>
    </citation>
    <scope>NUCLEOTIDE SEQUENCE [LARGE SCALE GENOMIC DNA]</scope>
    <source>
        <strain evidence="2 3">cv. Gransden 2004</strain>
    </source>
</reference>
<organism evidence="1">
    <name type="scientific">Physcomitrium patens</name>
    <name type="common">Spreading-leaved earth moss</name>
    <name type="synonym">Physcomitrella patens</name>
    <dbReference type="NCBI Taxonomy" id="3218"/>
    <lineage>
        <taxon>Eukaryota</taxon>
        <taxon>Viridiplantae</taxon>
        <taxon>Streptophyta</taxon>
        <taxon>Embryophyta</taxon>
        <taxon>Bryophyta</taxon>
        <taxon>Bryophytina</taxon>
        <taxon>Bryopsida</taxon>
        <taxon>Funariidae</taxon>
        <taxon>Funariales</taxon>
        <taxon>Funariaceae</taxon>
        <taxon>Physcomitrium</taxon>
    </lineage>
</organism>
<reference evidence="2" key="3">
    <citation type="submission" date="2020-12" db="UniProtKB">
        <authorList>
            <consortium name="EnsemblPlants"/>
        </authorList>
    </citation>
    <scope>IDENTIFICATION</scope>
</reference>